<dbReference type="AlphaFoldDB" id="A0A2S2DRD9"/>
<dbReference type="Proteomes" id="UP000245468">
    <property type="component" value="Chromosome"/>
</dbReference>
<reference evidence="2" key="1">
    <citation type="submission" date="2018-05" db="EMBL/GenBank/DDBJ databases">
        <title>Pseudarcicella sp. HME7025 Genome sequencing and assembly.</title>
        <authorList>
            <person name="Kim H."/>
            <person name="Kang H."/>
            <person name="Joh K."/>
        </authorList>
    </citation>
    <scope>NUCLEOTIDE SEQUENCE [LARGE SCALE GENOMIC DNA]</scope>
    <source>
        <strain evidence="2">HME7025</strain>
    </source>
</reference>
<name>A0A2S2DRD9_9BACT</name>
<dbReference type="RefSeq" id="WP_109321740.1">
    <property type="nucleotide sequence ID" value="NZ_CP029346.1"/>
</dbReference>
<keyword evidence="2" id="KW-1185">Reference proteome</keyword>
<evidence type="ECO:0000313" key="2">
    <source>
        <dbReference type="Proteomes" id="UP000245468"/>
    </source>
</evidence>
<evidence type="ECO:0000313" key="1">
    <source>
        <dbReference type="EMBL" id="AWL07961.1"/>
    </source>
</evidence>
<protein>
    <submittedName>
        <fullName evidence="1">Uncharacterized protein</fullName>
    </submittedName>
</protein>
<accession>A0A2S2DRD9</accession>
<organism evidence="1 2">
    <name type="scientific">Aquirufa nivalisilvae</name>
    <dbReference type="NCBI Taxonomy" id="2516557"/>
    <lineage>
        <taxon>Bacteria</taxon>
        <taxon>Pseudomonadati</taxon>
        <taxon>Bacteroidota</taxon>
        <taxon>Cytophagia</taxon>
        <taxon>Cytophagales</taxon>
        <taxon>Flectobacillaceae</taxon>
        <taxon>Aquirufa</taxon>
    </lineage>
</organism>
<proteinExistence type="predicted"/>
<dbReference type="KEGG" id="psez:HME7025_00076"/>
<gene>
    <name evidence="1" type="ORF">HME7025_00076</name>
</gene>
<dbReference type="EMBL" id="CP029346">
    <property type="protein sequence ID" value="AWL07961.1"/>
    <property type="molecule type" value="Genomic_DNA"/>
</dbReference>
<sequence>MEKIKITKTLTWKQKSISLTKSVKLPAAFISSIPIIIIDDEHIEIPKDSLAFNVNDLSYYAQISVNLSRKKEDLDKFMKSNEESFKGWKFDRLKLEEFKEYIKNNPWKPQDVRGLFY</sequence>